<dbReference type="GeneID" id="97182075"/>
<evidence type="ECO:0000313" key="1">
    <source>
        <dbReference type="EMBL" id="SPZ92110.1"/>
    </source>
</evidence>
<evidence type="ECO:0000313" key="2">
    <source>
        <dbReference type="Proteomes" id="UP000251241"/>
    </source>
</evidence>
<dbReference type="RefSeq" id="WP_112375695.1">
    <property type="nucleotide sequence ID" value="NZ_CP069793.1"/>
</dbReference>
<dbReference type="GO" id="GO:0003677">
    <property type="term" value="F:DNA binding"/>
    <property type="evidence" value="ECO:0007669"/>
    <property type="project" value="InterPro"/>
</dbReference>
<dbReference type="Gene3D" id="3.90.580.10">
    <property type="entry name" value="Zinc finger, CHC2-type domain"/>
    <property type="match status" value="1"/>
</dbReference>
<dbReference type="Pfam" id="PF13155">
    <property type="entry name" value="Toprim_2"/>
    <property type="match status" value="1"/>
</dbReference>
<evidence type="ECO:0008006" key="3">
    <source>
        <dbReference type="Google" id="ProtNLM"/>
    </source>
</evidence>
<dbReference type="EMBL" id="UAUU01000011">
    <property type="protein sequence ID" value="SPZ92110.1"/>
    <property type="molecule type" value="Genomic_DNA"/>
</dbReference>
<protein>
    <recommendedName>
        <fullName evidence="3">Toprim domain-containing protein</fullName>
    </recommendedName>
</protein>
<dbReference type="GO" id="GO:0008270">
    <property type="term" value="F:zinc ion binding"/>
    <property type="evidence" value="ECO:0007669"/>
    <property type="project" value="InterPro"/>
</dbReference>
<accession>A0A2X2LRK0</accession>
<reference evidence="1 2" key="1">
    <citation type="submission" date="2018-06" db="EMBL/GenBank/DDBJ databases">
        <authorList>
            <consortium name="Pathogen Informatics"/>
            <person name="Doyle S."/>
        </authorList>
    </citation>
    <scope>NUCLEOTIDE SEQUENCE [LARGE SCALE GENOMIC DNA]</scope>
    <source>
        <strain evidence="1 2">NCTC11343</strain>
    </source>
</reference>
<dbReference type="AlphaFoldDB" id="A0A2X2LRK0"/>
<dbReference type="SUPFAM" id="SSF56731">
    <property type="entry name" value="DNA primase core"/>
    <property type="match status" value="1"/>
</dbReference>
<proteinExistence type="predicted"/>
<name>A0A2X2LRK0_SPHMU</name>
<dbReference type="Gene3D" id="3.40.1360.10">
    <property type="match status" value="1"/>
</dbReference>
<dbReference type="SUPFAM" id="SSF57783">
    <property type="entry name" value="Zinc beta-ribbon"/>
    <property type="match status" value="1"/>
</dbReference>
<gene>
    <name evidence="1" type="ORF">NCTC11343_04164</name>
</gene>
<dbReference type="InterPro" id="IPR036977">
    <property type="entry name" value="DNA_primase_Znf_CHC2"/>
</dbReference>
<dbReference type="Proteomes" id="UP000251241">
    <property type="component" value="Unassembled WGS sequence"/>
</dbReference>
<organism evidence="1 2">
    <name type="scientific">Sphingobacterium multivorum</name>
    <dbReference type="NCBI Taxonomy" id="28454"/>
    <lineage>
        <taxon>Bacteria</taxon>
        <taxon>Pseudomonadati</taxon>
        <taxon>Bacteroidota</taxon>
        <taxon>Sphingobacteriia</taxon>
        <taxon>Sphingobacteriales</taxon>
        <taxon>Sphingobacteriaceae</taxon>
        <taxon>Sphingobacterium</taxon>
    </lineage>
</organism>
<dbReference type="GO" id="GO:0006260">
    <property type="term" value="P:DNA replication"/>
    <property type="evidence" value="ECO:0007669"/>
    <property type="project" value="InterPro"/>
</dbReference>
<sequence>MTQYIDRKNVEGLSIVDFLGRLGYFPVKKSGREFFYHSMLRETGKNTPSLTVWDEGGKWMDHGGANHTGIHGGGIVQLAMAYWPKHSYFEILQKIQYTFDHFEKAEIPVFESSKAPDREIENILEFSHSQKLGRNYSLSRYIQERGVDSVANGLLWELYYRNKLFSDPARLFYAIGWKNEKDNWEISSPKGFKASIGNKDISVIRGRTDHLAIFEGFFDYLSWLRLGKTEFPPTVIVLNSVSLVKRAMERMCEFNKIDLYLDNDEVGKQCTSTIKDFYPYANDRANVYSGYKDYNEMLMDSLKNIHIHKNR</sequence>